<evidence type="ECO:0000313" key="3">
    <source>
        <dbReference type="EMBL" id="SFD58081.1"/>
    </source>
</evidence>
<dbReference type="Pfam" id="PF19762">
    <property type="entry name" value="DUF6249"/>
    <property type="match status" value="1"/>
</dbReference>
<gene>
    <name evidence="3" type="ORF">SAMN02745121_00715</name>
</gene>
<protein>
    <recommendedName>
        <fullName evidence="2">DUF6249 domain-containing protein</fullName>
    </recommendedName>
</protein>
<dbReference type="RefSeq" id="WP_096334078.1">
    <property type="nucleotide sequence ID" value="NZ_FOMX01000002.1"/>
</dbReference>
<accession>A0A1I1THH4</accession>
<dbReference type="OrthoDB" id="5520709at2"/>
<dbReference type="EMBL" id="FOMX01000002">
    <property type="protein sequence ID" value="SFD58081.1"/>
    <property type="molecule type" value="Genomic_DNA"/>
</dbReference>
<reference evidence="4" key="1">
    <citation type="submission" date="2016-10" db="EMBL/GenBank/DDBJ databases">
        <authorList>
            <person name="Varghese N."/>
            <person name="Submissions S."/>
        </authorList>
    </citation>
    <scope>NUCLEOTIDE SEQUENCE [LARGE SCALE GENOMIC DNA]</scope>
    <source>
        <strain evidence="4">ATCC 25963</strain>
    </source>
</reference>
<evidence type="ECO:0000259" key="2">
    <source>
        <dbReference type="Pfam" id="PF19762"/>
    </source>
</evidence>
<dbReference type="AlphaFoldDB" id="A0A1I1THH4"/>
<keyword evidence="4" id="KW-1185">Reference proteome</keyword>
<keyword evidence="1" id="KW-1133">Transmembrane helix</keyword>
<organism evidence="3 4">
    <name type="scientific">Nannocystis exedens</name>
    <dbReference type="NCBI Taxonomy" id="54"/>
    <lineage>
        <taxon>Bacteria</taxon>
        <taxon>Pseudomonadati</taxon>
        <taxon>Myxococcota</taxon>
        <taxon>Polyangia</taxon>
        <taxon>Nannocystales</taxon>
        <taxon>Nannocystaceae</taxon>
        <taxon>Nannocystis</taxon>
    </lineage>
</organism>
<evidence type="ECO:0000256" key="1">
    <source>
        <dbReference type="SAM" id="Phobius"/>
    </source>
</evidence>
<dbReference type="Proteomes" id="UP000199400">
    <property type="component" value="Unassembled WGS sequence"/>
</dbReference>
<keyword evidence="1" id="KW-0472">Membrane</keyword>
<feature type="transmembrane region" description="Helical" evidence="1">
    <location>
        <begin position="55"/>
        <end position="76"/>
    </location>
</feature>
<keyword evidence="1" id="KW-0812">Transmembrane</keyword>
<feature type="transmembrane region" description="Helical" evidence="1">
    <location>
        <begin position="116"/>
        <end position="134"/>
    </location>
</feature>
<dbReference type="InterPro" id="IPR046216">
    <property type="entry name" value="DUF6249"/>
</dbReference>
<evidence type="ECO:0000313" key="4">
    <source>
        <dbReference type="Proteomes" id="UP000199400"/>
    </source>
</evidence>
<feature type="transmembrane region" description="Helical" evidence="1">
    <location>
        <begin position="140"/>
        <end position="157"/>
    </location>
</feature>
<sequence length="162" mass="17058">MLRTFLSSLDYGGFGLHIDDLVEGAAMATRGCFTRIGSFWWGGPTGPSGTAEVCASSVIVDVAFLALLVIAVIAVVRIRQRGEEGRFELARRYLEKGMDPPHDLFPSSAQGDLRRGIVLVFAGLGLLGASVGMPGLGPTGLIPGFIGLGYLASFAASRKRNS</sequence>
<feature type="domain" description="DUF6249" evidence="2">
    <location>
        <begin position="63"/>
        <end position="156"/>
    </location>
</feature>
<name>A0A1I1THH4_9BACT</name>
<proteinExistence type="predicted"/>
<dbReference type="STRING" id="54.SAMN02745121_00715"/>